<sequence>MTEKPEFSIVWNFFEKSQDSSSSKCKKCDKELKYTGSTSGMISHLRSSHKQEMLEVEQKRFFFTMDGWESKYEGVGVYALIVYSISDDFVKEKFYESLSALTRFQEYLFSDAEKKMLEEFVRLLTPYMEAIASSEMNENFCSEIIPTYNHLNNFICSENQHLSVVQVLKKQTSARYKQLMESDVALLSTFLDPRFAYMDDLLIGKKWTEVVELAEEYFESFRYVGPSTSAAASPPPPKVSKSTKSSFYSYMESKRNCTNAESVKVAIPSLLLSNMVFSVQCGAIVSASRRNRLTSTTLNDLLLNAALANIQKQQNGKLDDEEVWDNQGDSTNQDYDLFMWKTTKPLKRSSSSPPSFGYDN</sequence>
<protein>
    <recommendedName>
        <fullName evidence="5">BED-type domain-containing protein</fullName>
    </recommendedName>
</protein>
<feature type="domain" description="BED-type" evidence="5">
    <location>
        <begin position="5"/>
        <end position="56"/>
    </location>
</feature>
<dbReference type="GO" id="GO:0003677">
    <property type="term" value="F:DNA binding"/>
    <property type="evidence" value="ECO:0007669"/>
    <property type="project" value="InterPro"/>
</dbReference>
<evidence type="ECO:0000256" key="2">
    <source>
        <dbReference type="ARBA" id="ARBA00022771"/>
    </source>
</evidence>
<dbReference type="PROSITE" id="PS50808">
    <property type="entry name" value="ZF_BED"/>
    <property type="match status" value="1"/>
</dbReference>
<evidence type="ECO:0000313" key="7">
    <source>
        <dbReference type="Proteomes" id="UP000008068"/>
    </source>
</evidence>
<keyword evidence="1" id="KW-0479">Metal-binding</keyword>
<dbReference type="EMBL" id="GL380122">
    <property type="protein sequence ID" value="EGT47367.1"/>
    <property type="molecule type" value="Genomic_DNA"/>
</dbReference>
<proteinExistence type="predicted"/>
<dbReference type="Proteomes" id="UP000008068">
    <property type="component" value="Unassembled WGS sequence"/>
</dbReference>
<dbReference type="InterPro" id="IPR036236">
    <property type="entry name" value="Znf_C2H2_sf"/>
</dbReference>
<accession>G0P7Y9</accession>
<gene>
    <name evidence="6" type="ORF">CAEBREN_20886</name>
</gene>
<dbReference type="SUPFAM" id="SSF53098">
    <property type="entry name" value="Ribonuclease H-like"/>
    <property type="match status" value="1"/>
</dbReference>
<dbReference type="InterPro" id="IPR012337">
    <property type="entry name" value="RNaseH-like_sf"/>
</dbReference>
<dbReference type="Pfam" id="PF02892">
    <property type="entry name" value="zf-BED"/>
    <property type="match status" value="1"/>
</dbReference>
<name>G0P7Y9_CAEBE</name>
<dbReference type="SMART" id="SM00614">
    <property type="entry name" value="ZnF_BED"/>
    <property type="match status" value="1"/>
</dbReference>
<evidence type="ECO:0000256" key="4">
    <source>
        <dbReference type="PROSITE-ProRule" id="PRU00027"/>
    </source>
</evidence>
<dbReference type="InterPro" id="IPR003656">
    <property type="entry name" value="Znf_BED"/>
</dbReference>
<evidence type="ECO:0000259" key="5">
    <source>
        <dbReference type="PROSITE" id="PS50808"/>
    </source>
</evidence>
<dbReference type="HOGENOM" id="CLU_769936_0_0_1"/>
<dbReference type="InParanoid" id="G0P7Y9"/>
<keyword evidence="3" id="KW-0862">Zinc</keyword>
<dbReference type="GO" id="GO:0008270">
    <property type="term" value="F:zinc ion binding"/>
    <property type="evidence" value="ECO:0007669"/>
    <property type="project" value="UniProtKB-KW"/>
</dbReference>
<keyword evidence="2 4" id="KW-0863">Zinc-finger</keyword>
<dbReference type="AlphaFoldDB" id="G0P7Y9"/>
<organism evidence="7">
    <name type="scientific">Caenorhabditis brenneri</name>
    <name type="common">Nematode worm</name>
    <dbReference type="NCBI Taxonomy" id="135651"/>
    <lineage>
        <taxon>Eukaryota</taxon>
        <taxon>Metazoa</taxon>
        <taxon>Ecdysozoa</taxon>
        <taxon>Nematoda</taxon>
        <taxon>Chromadorea</taxon>
        <taxon>Rhabditida</taxon>
        <taxon>Rhabditina</taxon>
        <taxon>Rhabditomorpha</taxon>
        <taxon>Rhabditoidea</taxon>
        <taxon>Rhabditidae</taxon>
        <taxon>Peloderinae</taxon>
        <taxon>Caenorhabditis</taxon>
    </lineage>
</organism>
<evidence type="ECO:0000256" key="1">
    <source>
        <dbReference type="ARBA" id="ARBA00022723"/>
    </source>
</evidence>
<keyword evidence="7" id="KW-1185">Reference proteome</keyword>
<dbReference type="SUPFAM" id="SSF57667">
    <property type="entry name" value="beta-beta-alpha zinc fingers"/>
    <property type="match status" value="1"/>
</dbReference>
<evidence type="ECO:0000313" key="6">
    <source>
        <dbReference type="EMBL" id="EGT47367.1"/>
    </source>
</evidence>
<reference evidence="7" key="1">
    <citation type="submission" date="2011-07" db="EMBL/GenBank/DDBJ databases">
        <authorList>
            <consortium name="Caenorhabditis brenneri Sequencing and Analysis Consortium"/>
            <person name="Wilson R.K."/>
        </authorList>
    </citation>
    <scope>NUCLEOTIDE SEQUENCE [LARGE SCALE GENOMIC DNA]</scope>
    <source>
        <strain evidence="7">PB2801</strain>
    </source>
</reference>
<dbReference type="STRING" id="135651.G0P7Y9"/>
<evidence type="ECO:0000256" key="3">
    <source>
        <dbReference type="ARBA" id="ARBA00022833"/>
    </source>
</evidence>